<proteinExistence type="predicted"/>
<dbReference type="EMBL" id="KZ308748">
    <property type="protein sequence ID" value="KAG8233847.1"/>
    <property type="molecule type" value="Genomic_DNA"/>
</dbReference>
<accession>A0A8K0KG50</accession>
<comment type="caution">
    <text evidence="1">The sequence shown here is derived from an EMBL/GenBank/DDBJ whole genome shotgun (WGS) entry which is preliminary data.</text>
</comment>
<dbReference type="AlphaFoldDB" id="A0A8K0KG50"/>
<evidence type="ECO:0000313" key="1">
    <source>
        <dbReference type="EMBL" id="KAG8233847.1"/>
    </source>
</evidence>
<reference evidence="1" key="2">
    <citation type="submission" date="2017-10" db="EMBL/GenBank/DDBJ databases">
        <title>Ladona fulva Genome sequencing and assembly.</title>
        <authorList>
            <person name="Murali S."/>
            <person name="Richards S."/>
            <person name="Bandaranaike D."/>
            <person name="Bellair M."/>
            <person name="Blankenburg K."/>
            <person name="Chao H."/>
            <person name="Dinh H."/>
            <person name="Doddapaneni H."/>
            <person name="Dugan-Rocha S."/>
            <person name="Elkadiri S."/>
            <person name="Gnanaolivu R."/>
            <person name="Hernandez B."/>
            <person name="Skinner E."/>
            <person name="Javaid M."/>
            <person name="Lee S."/>
            <person name="Li M."/>
            <person name="Ming W."/>
            <person name="Munidasa M."/>
            <person name="Muniz J."/>
            <person name="Nguyen L."/>
            <person name="Hughes D."/>
            <person name="Osuji N."/>
            <person name="Pu L.-L."/>
            <person name="Puazo M."/>
            <person name="Qu C."/>
            <person name="Quiroz J."/>
            <person name="Raj R."/>
            <person name="Weissenberger G."/>
            <person name="Xin Y."/>
            <person name="Zou X."/>
            <person name="Han Y."/>
            <person name="Worley K."/>
            <person name="Muzny D."/>
            <person name="Gibbs R."/>
        </authorList>
    </citation>
    <scope>NUCLEOTIDE SEQUENCE</scope>
    <source>
        <strain evidence="1">Sampled in the wild</strain>
    </source>
</reference>
<gene>
    <name evidence="1" type="ORF">J437_LFUL006870</name>
</gene>
<evidence type="ECO:0000313" key="2">
    <source>
        <dbReference type="Proteomes" id="UP000792457"/>
    </source>
</evidence>
<organism evidence="1 2">
    <name type="scientific">Ladona fulva</name>
    <name type="common">Scarce chaser dragonfly</name>
    <name type="synonym">Libellula fulva</name>
    <dbReference type="NCBI Taxonomy" id="123851"/>
    <lineage>
        <taxon>Eukaryota</taxon>
        <taxon>Metazoa</taxon>
        <taxon>Ecdysozoa</taxon>
        <taxon>Arthropoda</taxon>
        <taxon>Hexapoda</taxon>
        <taxon>Insecta</taxon>
        <taxon>Pterygota</taxon>
        <taxon>Palaeoptera</taxon>
        <taxon>Odonata</taxon>
        <taxon>Epiprocta</taxon>
        <taxon>Anisoptera</taxon>
        <taxon>Libelluloidea</taxon>
        <taxon>Libellulidae</taxon>
        <taxon>Ladona</taxon>
    </lineage>
</organism>
<dbReference type="Proteomes" id="UP000792457">
    <property type="component" value="Unassembled WGS sequence"/>
</dbReference>
<keyword evidence="2" id="KW-1185">Reference proteome</keyword>
<reference evidence="1" key="1">
    <citation type="submission" date="2013-04" db="EMBL/GenBank/DDBJ databases">
        <authorList>
            <person name="Qu J."/>
            <person name="Murali S.C."/>
            <person name="Bandaranaike D."/>
            <person name="Bellair M."/>
            <person name="Blankenburg K."/>
            <person name="Chao H."/>
            <person name="Dinh H."/>
            <person name="Doddapaneni H."/>
            <person name="Downs B."/>
            <person name="Dugan-Rocha S."/>
            <person name="Elkadiri S."/>
            <person name="Gnanaolivu R.D."/>
            <person name="Hernandez B."/>
            <person name="Javaid M."/>
            <person name="Jayaseelan J.C."/>
            <person name="Lee S."/>
            <person name="Li M."/>
            <person name="Ming W."/>
            <person name="Munidasa M."/>
            <person name="Muniz J."/>
            <person name="Nguyen L."/>
            <person name="Ongeri F."/>
            <person name="Osuji N."/>
            <person name="Pu L.-L."/>
            <person name="Puazo M."/>
            <person name="Qu C."/>
            <person name="Quiroz J."/>
            <person name="Raj R."/>
            <person name="Weissenberger G."/>
            <person name="Xin Y."/>
            <person name="Zou X."/>
            <person name="Han Y."/>
            <person name="Richards S."/>
            <person name="Worley K."/>
            <person name="Muzny D."/>
            <person name="Gibbs R."/>
        </authorList>
    </citation>
    <scope>NUCLEOTIDE SEQUENCE</scope>
    <source>
        <strain evidence="1">Sampled in the wild</strain>
    </source>
</reference>
<sequence>MHAKAVLDSDRRAIVKLIAAEPKVLTEEQKKLRVTICGDLSDSMESDSDLMDLVIIDDETWSDRPTEKGPNEQVENQNHAHCLFFLEGNCPQRVCTGRDDHRVRIRCAGAVGETLVAQVRPDIVDRWRLHHDNAPAPLVRVFLAKKKVATLP</sequence>
<name>A0A8K0KG50_LADFU</name>
<protein>
    <submittedName>
        <fullName evidence="1">Uncharacterized protein</fullName>
    </submittedName>
</protein>